<evidence type="ECO:0008006" key="3">
    <source>
        <dbReference type="Google" id="ProtNLM"/>
    </source>
</evidence>
<organism evidence="1 2">
    <name type="scientific">Batillaria attramentaria</name>
    <dbReference type="NCBI Taxonomy" id="370345"/>
    <lineage>
        <taxon>Eukaryota</taxon>
        <taxon>Metazoa</taxon>
        <taxon>Spiralia</taxon>
        <taxon>Lophotrochozoa</taxon>
        <taxon>Mollusca</taxon>
        <taxon>Gastropoda</taxon>
        <taxon>Caenogastropoda</taxon>
        <taxon>Sorbeoconcha</taxon>
        <taxon>Cerithioidea</taxon>
        <taxon>Batillariidae</taxon>
        <taxon>Batillaria</taxon>
    </lineage>
</organism>
<dbReference type="AlphaFoldDB" id="A0ABD0LZ65"/>
<dbReference type="EMBL" id="JACVVK020000013">
    <property type="protein sequence ID" value="KAK7504835.1"/>
    <property type="molecule type" value="Genomic_DNA"/>
</dbReference>
<protein>
    <recommendedName>
        <fullName evidence="3">Saposin B-type domain-containing protein</fullName>
    </recommendedName>
</protein>
<feature type="non-terminal residue" evidence="1">
    <location>
        <position position="194"/>
    </location>
</feature>
<accession>A0ABD0LZ65</accession>
<comment type="caution">
    <text evidence="1">The sequence shown here is derived from an EMBL/GenBank/DDBJ whole genome shotgun (WGS) entry which is preliminary data.</text>
</comment>
<dbReference type="Proteomes" id="UP001519460">
    <property type="component" value="Unassembled WGS sequence"/>
</dbReference>
<sequence length="194" mass="20538">MIRLRHVSTDIYTNAATFLAVALVMCSARALTSPAVLGPKSDAISFQQDVSTTTQPDADINRCSVCVDFAHTALSKLVNIVLNVGVIGSCGDLCVMLPQVRSLAAVCDELCETAGIERFVKSVVTATSYSIYFCELLGTCPINDEGDAQISGLTVSPESGPQGPRKISFTIESTNGIGTGQLLWFVTTVDGIRI</sequence>
<reference evidence="1 2" key="1">
    <citation type="journal article" date="2023" name="Sci. Data">
        <title>Genome assembly of the Korean intertidal mud-creeper Batillaria attramentaria.</title>
        <authorList>
            <person name="Patra A.K."/>
            <person name="Ho P.T."/>
            <person name="Jun S."/>
            <person name="Lee S.J."/>
            <person name="Kim Y."/>
            <person name="Won Y.J."/>
        </authorList>
    </citation>
    <scope>NUCLEOTIDE SEQUENCE [LARGE SCALE GENOMIC DNA]</scope>
    <source>
        <strain evidence="1">Wonlab-2016</strain>
    </source>
</reference>
<evidence type="ECO:0000313" key="2">
    <source>
        <dbReference type="Proteomes" id="UP001519460"/>
    </source>
</evidence>
<name>A0ABD0LZ65_9CAEN</name>
<evidence type="ECO:0000313" key="1">
    <source>
        <dbReference type="EMBL" id="KAK7504835.1"/>
    </source>
</evidence>
<proteinExistence type="predicted"/>
<keyword evidence="2" id="KW-1185">Reference proteome</keyword>
<gene>
    <name evidence="1" type="ORF">BaRGS_00003863</name>
</gene>